<evidence type="ECO:0000256" key="1">
    <source>
        <dbReference type="ARBA" id="ARBA00023015"/>
    </source>
</evidence>
<evidence type="ECO:0000313" key="7">
    <source>
        <dbReference type="Proteomes" id="UP000295122"/>
    </source>
</evidence>
<evidence type="ECO:0000259" key="5">
    <source>
        <dbReference type="PROSITE" id="PS50977"/>
    </source>
</evidence>
<dbReference type="SUPFAM" id="SSF48498">
    <property type="entry name" value="Tetracyclin repressor-like, C-terminal domain"/>
    <property type="match status" value="1"/>
</dbReference>
<evidence type="ECO:0000256" key="4">
    <source>
        <dbReference type="PROSITE-ProRule" id="PRU00335"/>
    </source>
</evidence>
<dbReference type="SUPFAM" id="SSF46689">
    <property type="entry name" value="Homeodomain-like"/>
    <property type="match status" value="1"/>
</dbReference>
<dbReference type="RefSeq" id="WP_133768025.1">
    <property type="nucleotide sequence ID" value="NZ_SNZR01000011.1"/>
</dbReference>
<dbReference type="Gene3D" id="1.10.10.60">
    <property type="entry name" value="Homeodomain-like"/>
    <property type="match status" value="1"/>
</dbReference>
<dbReference type="OrthoDB" id="2356263at2"/>
<feature type="DNA-binding region" description="H-T-H motif" evidence="4">
    <location>
        <begin position="39"/>
        <end position="58"/>
    </location>
</feature>
<feature type="domain" description="HTH tetR-type" evidence="5">
    <location>
        <begin position="16"/>
        <end position="76"/>
    </location>
</feature>
<sequence>MTQVDPVQRKRELKAAHRCNQILDAAKAVFQDADFGAVNVEDIATASGLSRATIYQYFGSKQDIYTALLLRDLGGMVDGLKRSLVETDTVKNNLFRMTMSYMNFFHEHQEYFRSLSFFYLPGRKESLSPEAAEQVRIKLDEGIATIERAIALGIERQEARPMDARAATLSLWGQWMGCAYLAATGRIALYERTSEQVYANSIEIFLDGLLAA</sequence>
<dbReference type="PROSITE" id="PS50977">
    <property type="entry name" value="HTH_TETR_2"/>
    <property type="match status" value="1"/>
</dbReference>
<reference evidence="6 7" key="1">
    <citation type="submission" date="2019-03" db="EMBL/GenBank/DDBJ databases">
        <title>Genomic Encyclopedia of Type Strains, Phase IV (KMG-IV): sequencing the most valuable type-strain genomes for metagenomic binning, comparative biology and taxonomic classification.</title>
        <authorList>
            <person name="Goeker M."/>
        </authorList>
    </citation>
    <scope>NUCLEOTIDE SEQUENCE [LARGE SCALE GENOMIC DNA]</scope>
    <source>
        <strain evidence="6 7">DSM 25903</strain>
    </source>
</reference>
<keyword evidence="2 4" id="KW-0238">DNA-binding</keyword>
<dbReference type="GO" id="GO:0000976">
    <property type="term" value="F:transcription cis-regulatory region binding"/>
    <property type="evidence" value="ECO:0007669"/>
    <property type="project" value="TreeGrafter"/>
</dbReference>
<dbReference type="InterPro" id="IPR050109">
    <property type="entry name" value="HTH-type_TetR-like_transc_reg"/>
</dbReference>
<dbReference type="PANTHER" id="PTHR30055">
    <property type="entry name" value="HTH-TYPE TRANSCRIPTIONAL REGULATOR RUTR"/>
    <property type="match status" value="1"/>
</dbReference>
<dbReference type="EMBL" id="SNZR01000011">
    <property type="protein sequence ID" value="TDR92984.1"/>
    <property type="molecule type" value="Genomic_DNA"/>
</dbReference>
<keyword evidence="7" id="KW-1185">Reference proteome</keyword>
<dbReference type="AlphaFoldDB" id="A0A4R7C3H5"/>
<dbReference type="Gene3D" id="1.10.357.10">
    <property type="entry name" value="Tetracycline Repressor, domain 2"/>
    <property type="match status" value="1"/>
</dbReference>
<evidence type="ECO:0000256" key="2">
    <source>
        <dbReference type="ARBA" id="ARBA00023125"/>
    </source>
</evidence>
<accession>A0A4R7C3H5</accession>
<dbReference type="PRINTS" id="PR00455">
    <property type="entry name" value="HTHTETR"/>
</dbReference>
<gene>
    <name evidence="6" type="ORF">EV668_0229</name>
</gene>
<dbReference type="InterPro" id="IPR009057">
    <property type="entry name" value="Homeodomain-like_sf"/>
</dbReference>
<dbReference type="PANTHER" id="PTHR30055:SF234">
    <property type="entry name" value="HTH-TYPE TRANSCRIPTIONAL REGULATOR BETI"/>
    <property type="match status" value="1"/>
</dbReference>
<dbReference type="Proteomes" id="UP000295122">
    <property type="component" value="Unassembled WGS sequence"/>
</dbReference>
<dbReference type="Pfam" id="PF00440">
    <property type="entry name" value="TetR_N"/>
    <property type="match status" value="1"/>
</dbReference>
<dbReference type="GO" id="GO:0003700">
    <property type="term" value="F:DNA-binding transcription factor activity"/>
    <property type="evidence" value="ECO:0007669"/>
    <property type="project" value="TreeGrafter"/>
</dbReference>
<name>A0A4R7C3H5_9HYPH</name>
<keyword evidence="3" id="KW-0804">Transcription</keyword>
<proteinExistence type="predicted"/>
<dbReference type="InterPro" id="IPR001647">
    <property type="entry name" value="HTH_TetR"/>
</dbReference>
<protein>
    <submittedName>
        <fullName evidence="6">TetR family transcriptional regulator</fullName>
    </submittedName>
</protein>
<evidence type="ECO:0000313" key="6">
    <source>
        <dbReference type="EMBL" id="TDR92984.1"/>
    </source>
</evidence>
<evidence type="ECO:0000256" key="3">
    <source>
        <dbReference type="ARBA" id="ARBA00023163"/>
    </source>
</evidence>
<comment type="caution">
    <text evidence="6">The sequence shown here is derived from an EMBL/GenBank/DDBJ whole genome shotgun (WGS) entry which is preliminary data.</text>
</comment>
<keyword evidence="1" id="KW-0805">Transcription regulation</keyword>
<organism evidence="6 7">
    <name type="scientific">Enterovirga rhinocerotis</name>
    <dbReference type="NCBI Taxonomy" id="1339210"/>
    <lineage>
        <taxon>Bacteria</taxon>
        <taxon>Pseudomonadati</taxon>
        <taxon>Pseudomonadota</taxon>
        <taxon>Alphaproteobacteria</taxon>
        <taxon>Hyphomicrobiales</taxon>
        <taxon>Methylobacteriaceae</taxon>
        <taxon>Enterovirga</taxon>
    </lineage>
</organism>
<dbReference type="InterPro" id="IPR036271">
    <property type="entry name" value="Tet_transcr_reg_TetR-rel_C_sf"/>
</dbReference>